<dbReference type="PROSITE" id="PS51352">
    <property type="entry name" value="THIOREDOXIN_2"/>
    <property type="match status" value="1"/>
</dbReference>
<evidence type="ECO:0000256" key="3">
    <source>
        <dbReference type="SAM" id="SignalP"/>
    </source>
</evidence>
<sequence length="223" mass="23702">MSRLMIVSAAVAALGVGAYFVTSPGTSVTPANPLGAANAQEASADIDTSSIVEMSQGNPDAPVTVIEYASFTCPHCASFHAGAYKELKADYIDTGKINFVYREVYFDRYGLWASMIARCAGTPDKFFGMADLIYAGQSEWARAGEPTAIVEELRKIGRLAGLDGDTMEACLQDGAKAQTLVAWYQENAEADGVESTPTFVINGEKHSNMPYADMAAIIDAAAE</sequence>
<feature type="chain" id="PRO_5047550415" description="Thioredoxin domain-containing protein" evidence="3">
    <location>
        <begin position="19"/>
        <end position="223"/>
    </location>
</feature>
<organism evidence="5 6">
    <name type="scientific">Roseobacter fucihabitans</name>
    <dbReference type="NCBI Taxonomy" id="1537242"/>
    <lineage>
        <taxon>Bacteria</taxon>
        <taxon>Pseudomonadati</taxon>
        <taxon>Pseudomonadota</taxon>
        <taxon>Alphaproteobacteria</taxon>
        <taxon>Rhodobacterales</taxon>
        <taxon>Roseobacteraceae</taxon>
        <taxon>Roseobacter</taxon>
    </lineage>
</organism>
<dbReference type="CDD" id="cd02972">
    <property type="entry name" value="DsbA_family"/>
    <property type="match status" value="1"/>
</dbReference>
<accession>A0ABZ2BZX6</accession>
<dbReference type="Pfam" id="PF13462">
    <property type="entry name" value="Thioredoxin_4"/>
    <property type="match status" value="1"/>
</dbReference>
<dbReference type="PANTHER" id="PTHR13887">
    <property type="entry name" value="GLUTATHIONE S-TRANSFERASE KAPPA"/>
    <property type="match status" value="1"/>
</dbReference>
<comment type="similarity">
    <text evidence="2">Belongs to the thioredoxin family. DsbA subfamily.</text>
</comment>
<dbReference type="InterPro" id="IPR012336">
    <property type="entry name" value="Thioredoxin-like_fold"/>
</dbReference>
<name>A0ABZ2BZX6_9RHOB</name>
<evidence type="ECO:0000256" key="2">
    <source>
        <dbReference type="ARBA" id="ARBA00005791"/>
    </source>
</evidence>
<dbReference type="RefSeq" id="WP_187431937.1">
    <property type="nucleotide sequence ID" value="NZ_CP143423.1"/>
</dbReference>
<dbReference type="EMBL" id="CP143423">
    <property type="protein sequence ID" value="WVX50665.1"/>
    <property type="molecule type" value="Genomic_DNA"/>
</dbReference>
<protein>
    <recommendedName>
        <fullName evidence="4">Thioredoxin domain-containing protein</fullName>
    </recommendedName>
</protein>
<reference evidence="6" key="1">
    <citation type="submission" date="2024-01" db="EMBL/GenBank/DDBJ databases">
        <title>Roseobacter fucihabitans sp. nov., isolated from the brown alga Fucus spiralis.</title>
        <authorList>
            <person name="Hahnke S."/>
            <person name="Berger M."/>
            <person name="Schlingloff A."/>
            <person name="Athale I."/>
            <person name="Neumann-Schaal M."/>
            <person name="Adenaya A."/>
            <person name="Poehlein A."/>
            <person name="Daniel R."/>
            <person name="Pertersen J."/>
            <person name="Brinkhoff T."/>
        </authorList>
    </citation>
    <scope>NUCLEOTIDE SEQUENCE [LARGE SCALE GENOMIC DNA]</scope>
    <source>
        <strain evidence="6">B14</strain>
    </source>
</reference>
<keyword evidence="6" id="KW-1185">Reference proteome</keyword>
<gene>
    <name evidence="5" type="ORF">ROLI_037640</name>
</gene>
<feature type="domain" description="Thioredoxin" evidence="4">
    <location>
        <begin position="26"/>
        <end position="223"/>
    </location>
</feature>
<dbReference type="PANTHER" id="PTHR13887:SF56">
    <property type="entry name" value="THIOREDOXIN-LIKE REDUCTASE RV2466C"/>
    <property type="match status" value="1"/>
</dbReference>
<dbReference type="SUPFAM" id="SSF52833">
    <property type="entry name" value="Thioredoxin-like"/>
    <property type="match status" value="1"/>
</dbReference>
<evidence type="ECO:0000313" key="5">
    <source>
        <dbReference type="EMBL" id="WVX50665.1"/>
    </source>
</evidence>
<dbReference type="Proteomes" id="UP001318682">
    <property type="component" value="Chromosome"/>
</dbReference>
<evidence type="ECO:0000313" key="6">
    <source>
        <dbReference type="Proteomes" id="UP001318682"/>
    </source>
</evidence>
<proteinExistence type="inferred from homology"/>
<comment type="function">
    <text evidence="1">May be required for disulfide bond formation in some proteins.</text>
</comment>
<dbReference type="Gene3D" id="3.40.30.10">
    <property type="entry name" value="Glutaredoxin"/>
    <property type="match status" value="1"/>
</dbReference>
<keyword evidence="3" id="KW-0732">Signal</keyword>
<dbReference type="InterPro" id="IPR013766">
    <property type="entry name" value="Thioredoxin_domain"/>
</dbReference>
<feature type="signal peptide" evidence="3">
    <location>
        <begin position="1"/>
        <end position="18"/>
    </location>
</feature>
<evidence type="ECO:0000259" key="4">
    <source>
        <dbReference type="PROSITE" id="PS51352"/>
    </source>
</evidence>
<evidence type="ECO:0000256" key="1">
    <source>
        <dbReference type="ARBA" id="ARBA00003565"/>
    </source>
</evidence>
<dbReference type="InterPro" id="IPR036249">
    <property type="entry name" value="Thioredoxin-like_sf"/>
</dbReference>